<proteinExistence type="predicted"/>
<protein>
    <submittedName>
        <fullName evidence="1">Uncharacterized protein</fullName>
    </submittedName>
</protein>
<name>A0A8K0KB29_LADFU</name>
<organism evidence="1 2">
    <name type="scientific">Ladona fulva</name>
    <name type="common">Scarce chaser dragonfly</name>
    <name type="synonym">Libellula fulva</name>
    <dbReference type="NCBI Taxonomy" id="123851"/>
    <lineage>
        <taxon>Eukaryota</taxon>
        <taxon>Metazoa</taxon>
        <taxon>Ecdysozoa</taxon>
        <taxon>Arthropoda</taxon>
        <taxon>Hexapoda</taxon>
        <taxon>Insecta</taxon>
        <taxon>Pterygota</taxon>
        <taxon>Palaeoptera</taxon>
        <taxon>Odonata</taxon>
        <taxon>Epiprocta</taxon>
        <taxon>Anisoptera</taxon>
        <taxon>Libelluloidea</taxon>
        <taxon>Libellulidae</taxon>
        <taxon>Ladona</taxon>
    </lineage>
</organism>
<accession>A0A8K0KB29</accession>
<dbReference type="Proteomes" id="UP000792457">
    <property type="component" value="Unassembled WGS sequence"/>
</dbReference>
<reference evidence="1" key="2">
    <citation type="submission" date="2017-10" db="EMBL/GenBank/DDBJ databases">
        <title>Ladona fulva Genome sequencing and assembly.</title>
        <authorList>
            <person name="Murali S."/>
            <person name="Richards S."/>
            <person name="Bandaranaike D."/>
            <person name="Bellair M."/>
            <person name="Blankenburg K."/>
            <person name="Chao H."/>
            <person name="Dinh H."/>
            <person name="Doddapaneni H."/>
            <person name="Dugan-Rocha S."/>
            <person name="Elkadiri S."/>
            <person name="Gnanaolivu R."/>
            <person name="Hernandez B."/>
            <person name="Skinner E."/>
            <person name="Javaid M."/>
            <person name="Lee S."/>
            <person name="Li M."/>
            <person name="Ming W."/>
            <person name="Munidasa M."/>
            <person name="Muniz J."/>
            <person name="Nguyen L."/>
            <person name="Hughes D."/>
            <person name="Osuji N."/>
            <person name="Pu L.-L."/>
            <person name="Puazo M."/>
            <person name="Qu C."/>
            <person name="Quiroz J."/>
            <person name="Raj R."/>
            <person name="Weissenberger G."/>
            <person name="Xin Y."/>
            <person name="Zou X."/>
            <person name="Han Y."/>
            <person name="Worley K."/>
            <person name="Muzny D."/>
            <person name="Gibbs R."/>
        </authorList>
    </citation>
    <scope>NUCLEOTIDE SEQUENCE</scope>
    <source>
        <strain evidence="1">Sampled in the wild</strain>
    </source>
</reference>
<evidence type="ECO:0000313" key="1">
    <source>
        <dbReference type="EMBL" id="KAG8231766.1"/>
    </source>
</evidence>
<sequence length="146" mass="16292">MERVEQVDRVDRVELIGLGVRRMRSTESTDNRSEQLAVLAPGSLVGNGGIVTQVTTMVFLRRWKNGSEFFVRAIQREFSKSANLIGVLKKINPYPLLKKAYIIFLVLANLDQDYIALSGGLHQLFENGMTILIVAVDLRAGQCLSL</sequence>
<reference evidence="1" key="1">
    <citation type="submission" date="2013-04" db="EMBL/GenBank/DDBJ databases">
        <authorList>
            <person name="Qu J."/>
            <person name="Murali S.C."/>
            <person name="Bandaranaike D."/>
            <person name="Bellair M."/>
            <person name="Blankenburg K."/>
            <person name="Chao H."/>
            <person name="Dinh H."/>
            <person name="Doddapaneni H."/>
            <person name="Downs B."/>
            <person name="Dugan-Rocha S."/>
            <person name="Elkadiri S."/>
            <person name="Gnanaolivu R.D."/>
            <person name="Hernandez B."/>
            <person name="Javaid M."/>
            <person name="Jayaseelan J.C."/>
            <person name="Lee S."/>
            <person name="Li M."/>
            <person name="Ming W."/>
            <person name="Munidasa M."/>
            <person name="Muniz J."/>
            <person name="Nguyen L."/>
            <person name="Ongeri F."/>
            <person name="Osuji N."/>
            <person name="Pu L.-L."/>
            <person name="Puazo M."/>
            <person name="Qu C."/>
            <person name="Quiroz J."/>
            <person name="Raj R."/>
            <person name="Weissenberger G."/>
            <person name="Xin Y."/>
            <person name="Zou X."/>
            <person name="Han Y."/>
            <person name="Richards S."/>
            <person name="Worley K."/>
            <person name="Muzny D."/>
            <person name="Gibbs R."/>
        </authorList>
    </citation>
    <scope>NUCLEOTIDE SEQUENCE</scope>
    <source>
        <strain evidence="1">Sampled in the wild</strain>
    </source>
</reference>
<comment type="caution">
    <text evidence="1">The sequence shown here is derived from an EMBL/GenBank/DDBJ whole genome shotgun (WGS) entry which is preliminary data.</text>
</comment>
<gene>
    <name evidence="1" type="ORF">J437_LFUL010741</name>
</gene>
<dbReference type="EMBL" id="KZ308573">
    <property type="protein sequence ID" value="KAG8231766.1"/>
    <property type="molecule type" value="Genomic_DNA"/>
</dbReference>
<dbReference type="AlphaFoldDB" id="A0A8K0KB29"/>
<evidence type="ECO:0000313" key="2">
    <source>
        <dbReference type="Proteomes" id="UP000792457"/>
    </source>
</evidence>
<keyword evidence="2" id="KW-1185">Reference proteome</keyword>